<dbReference type="Pfam" id="PF00112">
    <property type="entry name" value="Peptidase_C1"/>
    <property type="match status" value="1"/>
</dbReference>
<evidence type="ECO:0000256" key="2">
    <source>
        <dbReference type="SAM" id="MobiDB-lite"/>
    </source>
</evidence>
<comment type="caution">
    <text evidence="4">The sequence shown here is derived from an EMBL/GenBank/DDBJ whole genome shotgun (WGS) entry which is preliminary data.</text>
</comment>
<feature type="region of interest" description="Disordered" evidence="2">
    <location>
        <begin position="130"/>
        <end position="149"/>
    </location>
</feature>
<evidence type="ECO:0000313" key="5">
    <source>
        <dbReference type="Proteomes" id="UP001500879"/>
    </source>
</evidence>
<evidence type="ECO:0000256" key="1">
    <source>
        <dbReference type="ARBA" id="ARBA00008455"/>
    </source>
</evidence>
<dbReference type="CDD" id="cd02619">
    <property type="entry name" value="Peptidase_C1"/>
    <property type="match status" value="1"/>
</dbReference>
<comment type="similarity">
    <text evidence="1">Belongs to the peptidase C1 family.</text>
</comment>
<dbReference type="SUPFAM" id="SSF54001">
    <property type="entry name" value="Cysteine proteinases"/>
    <property type="match status" value="1"/>
</dbReference>
<proteinExistence type="inferred from homology"/>
<dbReference type="InterPro" id="IPR013128">
    <property type="entry name" value="Peptidase_C1A"/>
</dbReference>
<dbReference type="SMART" id="SM00645">
    <property type="entry name" value="Pept_C1"/>
    <property type="match status" value="1"/>
</dbReference>
<dbReference type="InterPro" id="IPR038765">
    <property type="entry name" value="Papain-like_cys_pep_sf"/>
</dbReference>
<reference evidence="4 5" key="1">
    <citation type="journal article" date="2019" name="Int. J. Syst. Evol. Microbiol.">
        <title>The Global Catalogue of Microorganisms (GCM) 10K type strain sequencing project: providing services to taxonomists for standard genome sequencing and annotation.</title>
        <authorList>
            <consortium name="The Broad Institute Genomics Platform"/>
            <consortium name="The Broad Institute Genome Sequencing Center for Infectious Disease"/>
            <person name="Wu L."/>
            <person name="Ma J."/>
        </authorList>
    </citation>
    <scope>NUCLEOTIDE SEQUENCE [LARGE SCALE GENOMIC DNA]</scope>
    <source>
        <strain evidence="4 5">JCM 4788</strain>
    </source>
</reference>
<dbReference type="Gene3D" id="3.90.70.10">
    <property type="entry name" value="Cysteine proteinases"/>
    <property type="match status" value="1"/>
</dbReference>
<organism evidence="4 5">
    <name type="scientific">Streptomyces luteireticuli</name>
    <dbReference type="NCBI Taxonomy" id="173858"/>
    <lineage>
        <taxon>Bacteria</taxon>
        <taxon>Bacillati</taxon>
        <taxon>Actinomycetota</taxon>
        <taxon>Actinomycetes</taxon>
        <taxon>Kitasatosporales</taxon>
        <taxon>Streptomycetaceae</taxon>
        <taxon>Streptomyces</taxon>
    </lineage>
</organism>
<evidence type="ECO:0000259" key="3">
    <source>
        <dbReference type="SMART" id="SM00645"/>
    </source>
</evidence>
<dbReference type="Proteomes" id="UP001500879">
    <property type="component" value="Unassembled WGS sequence"/>
</dbReference>
<dbReference type="InterPro" id="IPR000668">
    <property type="entry name" value="Peptidase_C1A_C"/>
</dbReference>
<feature type="domain" description="Peptidase C1A papain C-terminal" evidence="3">
    <location>
        <begin position="37"/>
        <end position="268"/>
    </location>
</feature>
<accession>A0ABN0YX78</accession>
<dbReference type="RefSeq" id="WP_344026964.1">
    <property type="nucleotide sequence ID" value="NZ_BAAABX010000048.1"/>
</dbReference>
<protein>
    <submittedName>
        <fullName evidence="4">C1 family peptidase</fullName>
    </submittedName>
</protein>
<dbReference type="PROSITE" id="PS00639">
    <property type="entry name" value="THIOL_PROTEASE_HIS"/>
    <property type="match status" value="1"/>
</dbReference>
<dbReference type="InterPro" id="IPR025660">
    <property type="entry name" value="Pept_his_AS"/>
</dbReference>
<name>A0ABN0YX78_9ACTN</name>
<sequence>MTSPSQPRRVGRYGWVRDLPDARDHLYSAPRLALVNPPVKTDLRDALPPVYDQGQIGSCTANAISGAFQFELMRQALPSFNPSRLFVYYNERAMEGHVHSDSGAQIRDGVKSVATLGVCPEDEWPYDDTPALTDGGPFPPGSRAGEKPSPACYTDALKSRATAYLRVMQDIDHLKGCLASGFPFVFGFTVYASFESQQVAQTGNADLPTPSDEVVGGHAVMAAGYDDGTQRFLVRNSWGSGWGQGGYFTLPYAYVTEPGLANDFWTIRLVT</sequence>
<keyword evidence="5" id="KW-1185">Reference proteome</keyword>
<gene>
    <name evidence="4" type="ORF">GCM10010357_43670</name>
</gene>
<dbReference type="PANTHER" id="PTHR12411">
    <property type="entry name" value="CYSTEINE PROTEASE FAMILY C1-RELATED"/>
    <property type="match status" value="1"/>
</dbReference>
<dbReference type="EMBL" id="BAAABX010000048">
    <property type="protein sequence ID" value="GAA0417587.1"/>
    <property type="molecule type" value="Genomic_DNA"/>
</dbReference>
<evidence type="ECO:0000313" key="4">
    <source>
        <dbReference type="EMBL" id="GAA0417587.1"/>
    </source>
</evidence>